<dbReference type="Proteomes" id="UP000446866">
    <property type="component" value="Unassembled WGS sequence"/>
</dbReference>
<dbReference type="PANTHER" id="PTHR10908">
    <property type="entry name" value="SEROTONIN N-ACETYLTRANSFERASE"/>
    <property type="match status" value="1"/>
</dbReference>
<dbReference type="AlphaFoldDB" id="A0A845QKE8"/>
<keyword evidence="1 4" id="KW-0808">Transferase</keyword>
<dbReference type="CDD" id="cd04301">
    <property type="entry name" value="NAT_SF"/>
    <property type="match status" value="1"/>
</dbReference>
<proteinExistence type="predicted"/>
<dbReference type="EMBL" id="QXWK01000031">
    <property type="protein sequence ID" value="NBH62672.1"/>
    <property type="molecule type" value="Genomic_DNA"/>
</dbReference>
<comment type="caution">
    <text evidence="4">The sequence shown here is derived from an EMBL/GenBank/DDBJ whole genome shotgun (WGS) entry which is preliminary data.</text>
</comment>
<protein>
    <submittedName>
        <fullName evidence="4">GNAT family N-acetyltransferase</fullName>
    </submittedName>
</protein>
<sequence>MKLTIRNGRLPDLDRVWEIEKQAFPPAEAALRETYEYRLKNISDWFFVGELDGEIVSAVVGRLTQRDVFSDALYENISLEAGSYFAILSVLTSDEHRKKGFAGQVLEYSIEAARQAGLKGITLACKDYLIAYYEKFGFQKIGVSESAHGGAVWNDMRLEFEKEKTIPEGV</sequence>
<keyword evidence="5" id="KW-1185">Reference proteome</keyword>
<dbReference type="InterPro" id="IPR000182">
    <property type="entry name" value="GNAT_dom"/>
</dbReference>
<evidence type="ECO:0000313" key="4">
    <source>
        <dbReference type="EMBL" id="NBH62672.1"/>
    </source>
</evidence>
<dbReference type="RefSeq" id="WP_160202959.1">
    <property type="nucleotide sequence ID" value="NZ_QXWK01000031.1"/>
</dbReference>
<dbReference type="Gene3D" id="3.40.630.30">
    <property type="match status" value="1"/>
</dbReference>
<dbReference type="Pfam" id="PF00583">
    <property type="entry name" value="Acetyltransf_1"/>
    <property type="match status" value="1"/>
</dbReference>
<dbReference type="PROSITE" id="PS51186">
    <property type="entry name" value="GNAT"/>
    <property type="match status" value="1"/>
</dbReference>
<evidence type="ECO:0000313" key="5">
    <source>
        <dbReference type="Proteomes" id="UP000446866"/>
    </source>
</evidence>
<dbReference type="SUPFAM" id="SSF55729">
    <property type="entry name" value="Acyl-CoA N-acyltransferases (Nat)"/>
    <property type="match status" value="1"/>
</dbReference>
<evidence type="ECO:0000256" key="2">
    <source>
        <dbReference type="ARBA" id="ARBA00023315"/>
    </source>
</evidence>
<dbReference type="PANTHER" id="PTHR10908:SF0">
    <property type="entry name" value="SEROTONIN N-ACETYLTRANSFERASE"/>
    <property type="match status" value="1"/>
</dbReference>
<name>A0A845QKE8_9FIRM</name>
<keyword evidence="2" id="KW-0012">Acyltransferase</keyword>
<dbReference type="InterPro" id="IPR051635">
    <property type="entry name" value="SNAT-like"/>
</dbReference>
<gene>
    <name evidence="4" type="ORF">D0435_13535</name>
</gene>
<reference evidence="4 5" key="1">
    <citation type="submission" date="2018-08" db="EMBL/GenBank/DDBJ databases">
        <title>Murine metabolic-syndrome-specific gut microbial biobank.</title>
        <authorList>
            <person name="Liu C."/>
        </authorList>
    </citation>
    <scope>NUCLEOTIDE SEQUENCE [LARGE SCALE GENOMIC DNA]</scope>
    <source>
        <strain evidence="4 5">28</strain>
    </source>
</reference>
<organism evidence="4 5">
    <name type="scientific">Anaerotruncus colihominis</name>
    <dbReference type="NCBI Taxonomy" id="169435"/>
    <lineage>
        <taxon>Bacteria</taxon>
        <taxon>Bacillati</taxon>
        <taxon>Bacillota</taxon>
        <taxon>Clostridia</taxon>
        <taxon>Eubacteriales</taxon>
        <taxon>Oscillospiraceae</taxon>
        <taxon>Anaerotruncus</taxon>
    </lineage>
</organism>
<dbReference type="InterPro" id="IPR016181">
    <property type="entry name" value="Acyl_CoA_acyltransferase"/>
</dbReference>
<accession>A0A845QKE8</accession>
<feature type="domain" description="N-acetyltransferase" evidence="3">
    <location>
        <begin position="3"/>
        <end position="159"/>
    </location>
</feature>
<dbReference type="GO" id="GO:0008080">
    <property type="term" value="F:N-acetyltransferase activity"/>
    <property type="evidence" value="ECO:0007669"/>
    <property type="project" value="UniProtKB-ARBA"/>
</dbReference>
<evidence type="ECO:0000256" key="1">
    <source>
        <dbReference type="ARBA" id="ARBA00022679"/>
    </source>
</evidence>
<evidence type="ECO:0000259" key="3">
    <source>
        <dbReference type="PROSITE" id="PS51186"/>
    </source>
</evidence>